<sequence>MEEVEAIKQRCRDTIHRIERLPSTTKITESCKKTLLRLANSELNFFSSLTSPIPLSSNIGHLEAVVSVLQQPFITGVSRVCKTIRNGLKSVHVDLICTLNKNPVWIIVSDRNPRYISWNGCPKNKGLKLRVEEILAAAGTSQSLKPFSVILFFSNGVGNFVRERLCNEFGASEVSLSEFEFCEEVEDEWINVHPRLFGEACVLEIKLDLMGNDVLRSECGVKNLVLDAAAFDLEEKNAGVNLGDAFGSILSRMKLCSIGEPDHLLKWGDLINFDTTALIALVSGISNGCAEKILATPDIELRQRFKGNTQFVIAQAMSEVQSPIDEELGGIIAGKRGMICESVLSEFKELVLMCGGPNEKLRADELLKFFIIVHDNPSERMMGLPTTRKLALKNKVVFGTGDRWHAPTLTANKAFVRAVSQTGMSLSTIEHRPKALTGD</sequence>
<comment type="caution">
    <text evidence="1">The sequence shown here is derived from an EMBL/GenBank/DDBJ whole genome shotgun (WGS) entry which is preliminary data.</text>
</comment>
<protein>
    <submittedName>
        <fullName evidence="1">UPF0415 protein C7orf25-like</fullName>
    </submittedName>
</protein>
<proteinExistence type="predicted"/>
<gene>
    <name evidence="1" type="ORF">OWV82_015762</name>
</gene>
<evidence type="ECO:0000313" key="2">
    <source>
        <dbReference type="Proteomes" id="UP001164539"/>
    </source>
</evidence>
<accession>A0ACC1XQH3</accession>
<dbReference type="Proteomes" id="UP001164539">
    <property type="component" value="Chromosome 8"/>
</dbReference>
<evidence type="ECO:0000313" key="1">
    <source>
        <dbReference type="EMBL" id="KAJ4713707.1"/>
    </source>
</evidence>
<organism evidence="1 2">
    <name type="scientific">Melia azedarach</name>
    <name type="common">Chinaberry tree</name>
    <dbReference type="NCBI Taxonomy" id="155640"/>
    <lineage>
        <taxon>Eukaryota</taxon>
        <taxon>Viridiplantae</taxon>
        <taxon>Streptophyta</taxon>
        <taxon>Embryophyta</taxon>
        <taxon>Tracheophyta</taxon>
        <taxon>Spermatophyta</taxon>
        <taxon>Magnoliopsida</taxon>
        <taxon>eudicotyledons</taxon>
        <taxon>Gunneridae</taxon>
        <taxon>Pentapetalae</taxon>
        <taxon>rosids</taxon>
        <taxon>malvids</taxon>
        <taxon>Sapindales</taxon>
        <taxon>Meliaceae</taxon>
        <taxon>Melia</taxon>
    </lineage>
</organism>
<dbReference type="EMBL" id="CM051401">
    <property type="protein sequence ID" value="KAJ4713707.1"/>
    <property type="molecule type" value="Genomic_DNA"/>
</dbReference>
<keyword evidence="2" id="KW-1185">Reference proteome</keyword>
<reference evidence="1 2" key="1">
    <citation type="journal article" date="2023" name="Science">
        <title>Complex scaffold remodeling in plant triterpene biosynthesis.</title>
        <authorList>
            <person name="De La Pena R."/>
            <person name="Hodgson H."/>
            <person name="Liu J.C."/>
            <person name="Stephenson M.J."/>
            <person name="Martin A.C."/>
            <person name="Owen C."/>
            <person name="Harkess A."/>
            <person name="Leebens-Mack J."/>
            <person name="Jimenez L.E."/>
            <person name="Osbourn A."/>
            <person name="Sattely E.S."/>
        </authorList>
    </citation>
    <scope>NUCLEOTIDE SEQUENCE [LARGE SCALE GENOMIC DNA]</scope>
    <source>
        <strain evidence="2">cv. JPN11</strain>
        <tissue evidence="1">Leaf</tissue>
    </source>
</reference>
<name>A0ACC1XQH3_MELAZ</name>